<evidence type="ECO:0000313" key="2">
    <source>
        <dbReference type="EMBL" id="CAF1175230.1"/>
    </source>
</evidence>
<evidence type="ECO:0000313" key="4">
    <source>
        <dbReference type="EMBL" id="CAF2106787.1"/>
    </source>
</evidence>
<protein>
    <submittedName>
        <fullName evidence="4">Uncharacterized protein</fullName>
    </submittedName>
</protein>
<proteinExistence type="predicted"/>
<accession>A0A816UDD3</accession>
<comment type="caution">
    <text evidence="4">The sequence shown here is derived from an EMBL/GenBank/DDBJ whole genome shotgun (WGS) entry which is preliminary data.</text>
</comment>
<evidence type="ECO:0000313" key="3">
    <source>
        <dbReference type="EMBL" id="CAF1610412.1"/>
    </source>
</evidence>
<gene>
    <name evidence="2" type="ORF">CJN711_LOCUS10728</name>
    <name evidence="5" type="ORF">GIL414_LOCUS3646</name>
    <name evidence="3" type="ORF">KQP761_LOCUS23310</name>
    <name evidence="4" type="ORF">MBJ925_LOCUS23430</name>
    <name evidence="6" type="ORF">SMN809_LOCUS13801</name>
</gene>
<evidence type="ECO:0000256" key="1">
    <source>
        <dbReference type="SAM" id="MobiDB-lite"/>
    </source>
</evidence>
<feature type="compositionally biased region" description="Low complexity" evidence="1">
    <location>
        <begin position="493"/>
        <end position="509"/>
    </location>
</feature>
<dbReference type="Proteomes" id="UP000676336">
    <property type="component" value="Unassembled WGS sequence"/>
</dbReference>
<sequence length="509" mass="58904">MEQIRWNEKWIDFRNLVDNSTIKKPTLVQIGNKPTVVGIKISGQFIVASTCRFSNDKCIPMEQEFILSSKHQGIWKVIYKGTLKRRSYIHRLTTTDIERIYILDAEKERSTRRSYICTKSIEAFDLMVYDEEDKTVADRRRIDRKMKRIEENVEFEVYDIGEVEYTPREGERTSQDYVAASKVKSRRFSFLMSSVQEKELLIRNRVLRSLYCITKNETHQRRFFLEVNEQSCDIRPIASEGSRELRYLHSTQNLFNYILSYDNTIPLCVKLIRGELPVKAVDMSDYLIFHRVLTGDHVPLCRVKDLEISLASPDLPLKLKVPIDENRWYSISEVHSAELLCMQLSLALFSRFESEVYVRIEGESSVAIGAKSKDNRKPLQSQKSIDPTEKQVGEWGVTSHDQMPTSKSQNHFIGEQPVYIDVLSTADKTMALQQATKLSRTNSSMHPVSDMLYRDHDRRSRENDVQNEQVHSKPSVGKSNPSQRKTTRDKPKTSSPQSLLSAASQSTKK</sequence>
<dbReference type="OrthoDB" id="10030930at2759"/>
<feature type="region of interest" description="Disordered" evidence="1">
    <location>
        <begin position="371"/>
        <end position="393"/>
    </location>
</feature>
<dbReference type="Proteomes" id="UP000663834">
    <property type="component" value="Unassembled WGS sequence"/>
</dbReference>
<organism evidence="4 7">
    <name type="scientific">Rotaria magnacalcarata</name>
    <dbReference type="NCBI Taxonomy" id="392030"/>
    <lineage>
        <taxon>Eukaryota</taxon>
        <taxon>Metazoa</taxon>
        <taxon>Spiralia</taxon>
        <taxon>Gnathifera</taxon>
        <taxon>Rotifera</taxon>
        <taxon>Eurotatoria</taxon>
        <taxon>Bdelloidea</taxon>
        <taxon>Philodinida</taxon>
        <taxon>Philodinidae</taxon>
        <taxon>Rotaria</taxon>
    </lineage>
</organism>
<dbReference type="EMBL" id="CAJNOV010004416">
    <property type="protein sequence ID" value="CAF1175230.1"/>
    <property type="molecule type" value="Genomic_DNA"/>
</dbReference>
<dbReference type="AlphaFoldDB" id="A0A816UDD3"/>
<dbReference type="EMBL" id="CAJNOW010012473">
    <property type="protein sequence ID" value="CAF1610412.1"/>
    <property type="molecule type" value="Genomic_DNA"/>
</dbReference>
<evidence type="ECO:0000313" key="5">
    <source>
        <dbReference type="EMBL" id="CAF3845432.1"/>
    </source>
</evidence>
<dbReference type="EMBL" id="CAJNRE010012032">
    <property type="protein sequence ID" value="CAF2106787.1"/>
    <property type="molecule type" value="Genomic_DNA"/>
</dbReference>
<feature type="region of interest" description="Disordered" evidence="1">
    <location>
        <begin position="457"/>
        <end position="509"/>
    </location>
</feature>
<dbReference type="Proteomes" id="UP000663824">
    <property type="component" value="Unassembled WGS sequence"/>
</dbReference>
<reference evidence="4" key="1">
    <citation type="submission" date="2021-02" db="EMBL/GenBank/DDBJ databases">
        <authorList>
            <person name="Nowell W R."/>
        </authorList>
    </citation>
    <scope>NUCLEOTIDE SEQUENCE</scope>
</reference>
<dbReference type="Proteomes" id="UP000681720">
    <property type="component" value="Unassembled WGS sequence"/>
</dbReference>
<evidence type="ECO:0000313" key="6">
    <source>
        <dbReference type="EMBL" id="CAF4035337.1"/>
    </source>
</evidence>
<dbReference type="EMBL" id="CAJOBJ010000815">
    <property type="protein sequence ID" value="CAF3845432.1"/>
    <property type="molecule type" value="Genomic_DNA"/>
</dbReference>
<dbReference type="EMBL" id="CAJOBI010005544">
    <property type="protein sequence ID" value="CAF4035337.1"/>
    <property type="molecule type" value="Genomic_DNA"/>
</dbReference>
<evidence type="ECO:0000313" key="7">
    <source>
        <dbReference type="Proteomes" id="UP000663824"/>
    </source>
</evidence>
<dbReference type="Proteomes" id="UP000663855">
    <property type="component" value="Unassembled WGS sequence"/>
</dbReference>
<name>A0A816UDD3_9BILA</name>